<dbReference type="WBParaSite" id="nRc.2.0.1.t10457-RA">
    <property type="protein sequence ID" value="nRc.2.0.1.t10457-RA"/>
    <property type="gene ID" value="nRc.2.0.1.g10457"/>
</dbReference>
<keyword evidence="3" id="KW-0597">Phosphoprotein</keyword>
<evidence type="ECO:0000256" key="10">
    <source>
        <dbReference type="PROSITE-ProRule" id="PRU00042"/>
    </source>
</evidence>
<accession>A0A915I9B6</accession>
<dbReference type="PANTHER" id="PTHR10865">
    <property type="entry name" value="METASTASIS-ASSOCIATED PROTEIN AND MESODERM INDUCTION EARLY RESPONSE PROTEIN"/>
    <property type="match status" value="1"/>
</dbReference>
<feature type="compositionally biased region" description="Basic and acidic residues" evidence="11">
    <location>
        <begin position="135"/>
        <end position="146"/>
    </location>
</feature>
<keyword evidence="7" id="KW-0238">DNA-binding</keyword>
<dbReference type="InterPro" id="IPR013087">
    <property type="entry name" value="Znf_C2H2_type"/>
</dbReference>
<dbReference type="PROSITE" id="PS51293">
    <property type="entry name" value="SANT"/>
    <property type="match status" value="1"/>
</dbReference>
<dbReference type="Proteomes" id="UP000887565">
    <property type="component" value="Unplaced"/>
</dbReference>
<feature type="compositionally biased region" description="Polar residues" evidence="11">
    <location>
        <begin position="740"/>
        <end position="764"/>
    </location>
</feature>
<evidence type="ECO:0000259" key="13">
    <source>
        <dbReference type="PROSITE" id="PS51038"/>
    </source>
</evidence>
<feature type="compositionally biased region" description="Basic and acidic residues" evidence="11">
    <location>
        <begin position="111"/>
        <end position="128"/>
    </location>
</feature>
<dbReference type="SMART" id="SM01189">
    <property type="entry name" value="ELM2"/>
    <property type="match status" value="1"/>
</dbReference>
<dbReference type="PROSITE" id="PS51156">
    <property type="entry name" value="ELM2"/>
    <property type="match status" value="1"/>
</dbReference>
<evidence type="ECO:0000313" key="17">
    <source>
        <dbReference type="WBParaSite" id="nRc.2.0.1.t10457-RA"/>
    </source>
</evidence>
<feature type="compositionally biased region" description="Basic and acidic residues" evidence="11">
    <location>
        <begin position="86"/>
        <end position="96"/>
    </location>
</feature>
<dbReference type="CDD" id="cd00202">
    <property type="entry name" value="ZnF_GATA"/>
    <property type="match status" value="1"/>
</dbReference>
<dbReference type="GO" id="GO:0003714">
    <property type="term" value="F:transcription corepressor activity"/>
    <property type="evidence" value="ECO:0007669"/>
    <property type="project" value="TreeGrafter"/>
</dbReference>
<evidence type="ECO:0000256" key="5">
    <source>
        <dbReference type="ARBA" id="ARBA00022771"/>
    </source>
</evidence>
<dbReference type="SMART" id="SM00355">
    <property type="entry name" value="ZnF_C2H2"/>
    <property type="match status" value="1"/>
</dbReference>
<keyword evidence="6" id="KW-0862">Zinc</keyword>
<dbReference type="InterPro" id="IPR001005">
    <property type="entry name" value="SANT/Myb"/>
</dbReference>
<dbReference type="CDD" id="cd04709">
    <property type="entry name" value="BAH_MTA"/>
    <property type="match status" value="1"/>
</dbReference>
<dbReference type="AlphaFoldDB" id="A0A915I9B6"/>
<feature type="domain" description="SANT" evidence="15">
    <location>
        <begin position="396"/>
        <end position="448"/>
    </location>
</feature>
<evidence type="ECO:0000256" key="11">
    <source>
        <dbReference type="SAM" id="MobiDB-lite"/>
    </source>
</evidence>
<keyword evidence="8" id="KW-0539">Nucleus</keyword>
<feature type="region of interest" description="Disordered" evidence="11">
    <location>
        <begin position="731"/>
        <end position="773"/>
    </location>
</feature>
<evidence type="ECO:0000256" key="8">
    <source>
        <dbReference type="ARBA" id="ARBA00023242"/>
    </source>
</evidence>
<name>A0A915I9B6_ROMCU</name>
<evidence type="ECO:0000256" key="4">
    <source>
        <dbReference type="ARBA" id="ARBA00022723"/>
    </source>
</evidence>
<reference evidence="17" key="1">
    <citation type="submission" date="2022-11" db="UniProtKB">
        <authorList>
            <consortium name="WormBaseParasite"/>
        </authorList>
    </citation>
    <scope>IDENTIFICATION</scope>
</reference>
<dbReference type="InterPro" id="IPR017884">
    <property type="entry name" value="SANT_dom"/>
</dbReference>
<dbReference type="GO" id="GO:0008270">
    <property type="term" value="F:zinc ion binding"/>
    <property type="evidence" value="ECO:0007669"/>
    <property type="project" value="UniProtKB-KW"/>
</dbReference>
<dbReference type="GO" id="GO:0003682">
    <property type="term" value="F:chromatin binding"/>
    <property type="evidence" value="ECO:0007669"/>
    <property type="project" value="InterPro"/>
</dbReference>
<dbReference type="FunFam" id="4.10.1240.50:FF:000001">
    <property type="entry name" value="Metastasis-associated 1 family, member 3"/>
    <property type="match status" value="1"/>
</dbReference>
<keyword evidence="16" id="KW-1185">Reference proteome</keyword>
<dbReference type="GO" id="GO:0042826">
    <property type="term" value="F:histone deacetylase binding"/>
    <property type="evidence" value="ECO:0007669"/>
    <property type="project" value="TreeGrafter"/>
</dbReference>
<dbReference type="GO" id="GO:0003713">
    <property type="term" value="F:transcription coactivator activity"/>
    <property type="evidence" value="ECO:0007669"/>
    <property type="project" value="TreeGrafter"/>
</dbReference>
<evidence type="ECO:0000259" key="14">
    <source>
        <dbReference type="PROSITE" id="PS51156"/>
    </source>
</evidence>
<dbReference type="CDD" id="cd11661">
    <property type="entry name" value="SANT_MTA3_like"/>
    <property type="match status" value="1"/>
</dbReference>
<dbReference type="GO" id="GO:0016581">
    <property type="term" value="C:NuRD complex"/>
    <property type="evidence" value="ECO:0007669"/>
    <property type="project" value="TreeGrafter"/>
</dbReference>
<keyword evidence="2" id="KW-0678">Repressor</keyword>
<evidence type="ECO:0000256" key="2">
    <source>
        <dbReference type="ARBA" id="ARBA00022491"/>
    </source>
</evidence>
<feature type="region of interest" description="Disordered" evidence="11">
    <location>
        <begin position="70"/>
        <end position="173"/>
    </location>
</feature>
<dbReference type="SMART" id="SM00717">
    <property type="entry name" value="SANT"/>
    <property type="match status" value="1"/>
</dbReference>
<dbReference type="Gene3D" id="4.10.1240.50">
    <property type="match status" value="1"/>
</dbReference>
<dbReference type="PROSITE" id="PS50157">
    <property type="entry name" value="ZINC_FINGER_C2H2_2"/>
    <property type="match status" value="1"/>
</dbReference>
<dbReference type="InterPro" id="IPR009057">
    <property type="entry name" value="Homeodomain-like_sf"/>
</dbReference>
<feature type="domain" description="ELM2" evidence="14">
    <location>
        <begin position="256"/>
        <end position="368"/>
    </location>
</feature>
<keyword evidence="5 10" id="KW-0863">Zinc-finger</keyword>
<dbReference type="FunFam" id="1.10.10.60:FF:000012">
    <property type="entry name" value="Metastasis-associated 1 family, member 3"/>
    <property type="match status" value="1"/>
</dbReference>
<dbReference type="InterPro" id="IPR001025">
    <property type="entry name" value="BAH_dom"/>
</dbReference>
<feature type="compositionally biased region" description="Low complexity" evidence="11">
    <location>
        <begin position="153"/>
        <end position="171"/>
    </location>
</feature>
<dbReference type="PANTHER" id="PTHR10865:SF29">
    <property type="entry name" value="METASTASIS ASSOCIATED 1-LIKE, ISOFORM D"/>
    <property type="match status" value="1"/>
</dbReference>
<dbReference type="SUPFAM" id="SSF46689">
    <property type="entry name" value="Homeodomain-like"/>
    <property type="match status" value="1"/>
</dbReference>
<dbReference type="InterPro" id="IPR000679">
    <property type="entry name" value="Znf_GATA"/>
</dbReference>
<dbReference type="Gene3D" id="1.10.10.60">
    <property type="entry name" value="Homeodomain-like"/>
    <property type="match status" value="1"/>
</dbReference>
<comment type="subcellular location">
    <subcellularLocation>
        <location evidence="1">Nucleus</location>
    </subcellularLocation>
</comment>
<dbReference type="Pfam" id="PF01426">
    <property type="entry name" value="BAH"/>
    <property type="match status" value="2"/>
</dbReference>
<dbReference type="PROSITE" id="PS51038">
    <property type="entry name" value="BAH"/>
    <property type="match status" value="1"/>
</dbReference>
<dbReference type="GO" id="GO:0043565">
    <property type="term" value="F:sequence-specific DNA binding"/>
    <property type="evidence" value="ECO:0007669"/>
    <property type="project" value="InterPro"/>
</dbReference>
<dbReference type="Pfam" id="PF17226">
    <property type="entry name" value="MTA_R1"/>
    <property type="match status" value="1"/>
</dbReference>
<dbReference type="SMART" id="SM00439">
    <property type="entry name" value="BAH"/>
    <property type="match status" value="1"/>
</dbReference>
<evidence type="ECO:0000256" key="7">
    <source>
        <dbReference type="ARBA" id="ARBA00023125"/>
    </source>
</evidence>
<sequence length="830" mass="92996">MSNNTNSTPSTNMYRVGDYVYFEINSSAPYQIRRIEELNKTPGGNVEAKVMCFYRRRDINAALIKIFEERPGNSSKPDGAVTADNEATKESEKSEPMDTEGEEDSIIGNKIVEETKRVENEDKCKMDVDETSTADVKEVAPAKTEEVEPTAENGAATAPSSTPPSSNGNSTVVSKTTVKMPGEESLSDGERHQLLHRELFLSRQIETLPATHIRGKCSVTLLNEIETPGSYMGHDDMFFYSLVYDPAQKTLIADKGEIRIGEKYQAQVPEMLEENEKLDYMKDIKLEIPIYLPYHSLTDRQIDQFTVVARAVGTFARALDMSSSAKQPNLHLTAAAASRDVTPFQALCLLHQADYDLSKAMCFLVPPAHKQSYPLDGDKATSLQTSTLGGPLMCRDQLEEWSAAEANLFDEALEKYGKDFNDIRQDFLPWKALRDIVEYYYMWKTTDRYVQQKRVKAGEAETRLKQVYIPAYNKPNPNALNASSAAILAQTCKACEGCSTEQSDQWYSWGTPGSFLRLCRECWTYWKKYGGLKHPHPLENFDKAAFQNVDHVTSTIPRASDRLESFDASIRRCTIGGCGRQFASIQLLNQHMRRDHFTNAAIGGGDSTSAANVIHHATPAGAYFQHAAGRPGAIGPRTRTSFYIRTTLMTKIARRLAPKSLLNVKRSARNPFDPINMMAIKQFCQGQPKMVVQRVMRRFFKNAMPQHTNAKQMRGGGAAVNPAAVVRNIHGQTGRAPPNITISNGGAPQKRTQNGQSWNNSTPTKKAKNSENERDSLYSKWIRTHDDCYFHATKQTKVLKRSVDNRSLKKAGRCPYKLAPFVQRITPRVM</sequence>
<dbReference type="GO" id="GO:0000122">
    <property type="term" value="P:negative regulation of transcription by RNA polymerase II"/>
    <property type="evidence" value="ECO:0007669"/>
    <property type="project" value="TreeGrafter"/>
</dbReference>
<evidence type="ECO:0000256" key="6">
    <source>
        <dbReference type="ARBA" id="ARBA00022833"/>
    </source>
</evidence>
<proteinExistence type="inferred from homology"/>
<evidence type="ECO:0000256" key="3">
    <source>
        <dbReference type="ARBA" id="ARBA00022553"/>
    </source>
</evidence>
<protein>
    <submittedName>
        <fullName evidence="17">Metastasis-associated protein MTA3</fullName>
    </submittedName>
</protein>
<dbReference type="InterPro" id="IPR035170">
    <property type="entry name" value="MTA1_R1"/>
</dbReference>
<dbReference type="InterPro" id="IPR000949">
    <property type="entry name" value="ELM2_dom"/>
</dbReference>
<evidence type="ECO:0000256" key="1">
    <source>
        <dbReference type="ARBA" id="ARBA00004123"/>
    </source>
</evidence>
<dbReference type="InterPro" id="IPR043151">
    <property type="entry name" value="BAH_sf"/>
</dbReference>
<comment type="similarity">
    <text evidence="9">Belongs to the metastasis-associated protein family.</text>
</comment>
<dbReference type="InterPro" id="IPR040138">
    <property type="entry name" value="MIER/MTA"/>
</dbReference>
<evidence type="ECO:0000313" key="16">
    <source>
        <dbReference type="Proteomes" id="UP000887565"/>
    </source>
</evidence>
<dbReference type="Gene3D" id="2.30.30.490">
    <property type="match status" value="2"/>
</dbReference>
<evidence type="ECO:0000256" key="9">
    <source>
        <dbReference type="ARBA" id="ARBA00093454"/>
    </source>
</evidence>
<keyword evidence="4" id="KW-0479">Metal-binding</keyword>
<feature type="domain" description="C2H2-type" evidence="12">
    <location>
        <begin position="571"/>
        <end position="601"/>
    </location>
</feature>
<dbReference type="PROSITE" id="PS00028">
    <property type="entry name" value="ZINC_FINGER_C2H2_1"/>
    <property type="match status" value="1"/>
</dbReference>
<dbReference type="Pfam" id="PF01448">
    <property type="entry name" value="ELM2"/>
    <property type="match status" value="1"/>
</dbReference>
<dbReference type="SMART" id="SM00401">
    <property type="entry name" value="ZnF_GATA"/>
    <property type="match status" value="1"/>
</dbReference>
<feature type="domain" description="BAH" evidence="13">
    <location>
        <begin position="12"/>
        <end position="255"/>
    </location>
</feature>
<evidence type="ECO:0000259" key="15">
    <source>
        <dbReference type="PROSITE" id="PS51293"/>
    </source>
</evidence>
<organism evidence="16 17">
    <name type="scientific">Romanomermis culicivorax</name>
    <name type="common">Nematode worm</name>
    <dbReference type="NCBI Taxonomy" id="13658"/>
    <lineage>
        <taxon>Eukaryota</taxon>
        <taxon>Metazoa</taxon>
        <taxon>Ecdysozoa</taxon>
        <taxon>Nematoda</taxon>
        <taxon>Enoplea</taxon>
        <taxon>Dorylaimia</taxon>
        <taxon>Mermithida</taxon>
        <taxon>Mermithoidea</taxon>
        <taxon>Mermithidae</taxon>
        <taxon>Romanomermis</taxon>
    </lineage>
</organism>
<evidence type="ECO:0000259" key="12">
    <source>
        <dbReference type="PROSITE" id="PS50157"/>
    </source>
</evidence>